<evidence type="ECO:0000256" key="10">
    <source>
        <dbReference type="ARBA" id="ARBA00037471"/>
    </source>
</evidence>
<dbReference type="Gene3D" id="6.10.250.690">
    <property type="match status" value="1"/>
</dbReference>
<dbReference type="Pfam" id="PF00486">
    <property type="entry name" value="Trans_reg_C"/>
    <property type="match status" value="1"/>
</dbReference>
<keyword evidence="9" id="KW-0804">Transcription</keyword>
<dbReference type="InterPro" id="IPR001789">
    <property type="entry name" value="Sig_transdc_resp-reg_receiver"/>
</dbReference>
<evidence type="ECO:0000313" key="16">
    <source>
        <dbReference type="EMBL" id="MUG71166.1"/>
    </source>
</evidence>
<keyword evidence="4" id="KW-0902">Two-component regulatory system</keyword>
<dbReference type="PROSITE" id="PS51755">
    <property type="entry name" value="OMPR_PHOB"/>
    <property type="match status" value="1"/>
</dbReference>
<feature type="domain" description="OmpR/PhoB-type" evidence="15">
    <location>
        <begin position="125"/>
        <end position="223"/>
    </location>
</feature>
<dbReference type="InterPro" id="IPR036388">
    <property type="entry name" value="WH-like_DNA-bd_sf"/>
</dbReference>
<evidence type="ECO:0000259" key="14">
    <source>
        <dbReference type="PROSITE" id="PS50110"/>
    </source>
</evidence>
<dbReference type="PANTHER" id="PTHR48111:SF49">
    <property type="entry name" value="HEME RESPONSE REGULATOR HSSR"/>
    <property type="match status" value="1"/>
</dbReference>
<dbReference type="GO" id="GO:0000976">
    <property type="term" value="F:transcription cis-regulatory region binding"/>
    <property type="evidence" value="ECO:0007669"/>
    <property type="project" value="TreeGrafter"/>
</dbReference>
<evidence type="ECO:0000256" key="7">
    <source>
        <dbReference type="ARBA" id="ARBA00023125"/>
    </source>
</evidence>
<feature type="DNA-binding region" description="OmpR/PhoB-type" evidence="13">
    <location>
        <begin position="125"/>
        <end position="223"/>
    </location>
</feature>
<keyword evidence="7 13" id="KW-0238">DNA-binding</keyword>
<evidence type="ECO:0000256" key="12">
    <source>
        <dbReference type="PROSITE-ProRule" id="PRU00169"/>
    </source>
</evidence>
<evidence type="ECO:0000256" key="1">
    <source>
        <dbReference type="ARBA" id="ARBA00004496"/>
    </source>
</evidence>
<evidence type="ECO:0000256" key="4">
    <source>
        <dbReference type="ARBA" id="ARBA00023012"/>
    </source>
</evidence>
<dbReference type="GO" id="GO:0000156">
    <property type="term" value="F:phosphorelay response regulator activity"/>
    <property type="evidence" value="ECO:0007669"/>
    <property type="project" value="TreeGrafter"/>
</dbReference>
<dbReference type="InterPro" id="IPR011006">
    <property type="entry name" value="CheY-like_superfamily"/>
</dbReference>
<keyword evidence="3 12" id="KW-0597">Phosphoprotein</keyword>
<dbReference type="InterPro" id="IPR001867">
    <property type="entry name" value="OmpR/PhoB-type_DNA-bd"/>
</dbReference>
<keyword evidence="17" id="KW-1185">Reference proteome</keyword>
<evidence type="ECO:0000256" key="8">
    <source>
        <dbReference type="ARBA" id="ARBA00023159"/>
    </source>
</evidence>
<evidence type="ECO:0000256" key="5">
    <source>
        <dbReference type="ARBA" id="ARBA00023015"/>
    </source>
</evidence>
<comment type="caution">
    <text evidence="16">The sequence shown here is derived from an EMBL/GenBank/DDBJ whole genome shotgun (WGS) entry which is preliminary data.</text>
</comment>
<keyword evidence="5" id="KW-0805">Transcription regulation</keyword>
<dbReference type="GO" id="GO:0006355">
    <property type="term" value="P:regulation of DNA-templated transcription"/>
    <property type="evidence" value="ECO:0007669"/>
    <property type="project" value="InterPro"/>
</dbReference>
<evidence type="ECO:0000256" key="6">
    <source>
        <dbReference type="ARBA" id="ARBA00023026"/>
    </source>
</evidence>
<evidence type="ECO:0000256" key="13">
    <source>
        <dbReference type="PROSITE-ProRule" id="PRU01091"/>
    </source>
</evidence>
<organism evidence="16 17">
    <name type="scientific">Paenibacillus validus</name>
    <dbReference type="NCBI Taxonomy" id="44253"/>
    <lineage>
        <taxon>Bacteria</taxon>
        <taxon>Bacillati</taxon>
        <taxon>Bacillota</taxon>
        <taxon>Bacilli</taxon>
        <taxon>Bacillales</taxon>
        <taxon>Paenibacillaceae</taxon>
        <taxon>Paenibacillus</taxon>
    </lineage>
</organism>
<dbReference type="PROSITE" id="PS50110">
    <property type="entry name" value="RESPONSE_REGULATORY"/>
    <property type="match status" value="1"/>
</dbReference>
<evidence type="ECO:0000256" key="2">
    <source>
        <dbReference type="ARBA" id="ARBA00022490"/>
    </source>
</evidence>
<dbReference type="Proteomes" id="UP000450917">
    <property type="component" value="Unassembled WGS sequence"/>
</dbReference>
<evidence type="ECO:0000256" key="3">
    <source>
        <dbReference type="ARBA" id="ARBA00022553"/>
    </source>
</evidence>
<dbReference type="GO" id="GO:0005829">
    <property type="term" value="C:cytosol"/>
    <property type="evidence" value="ECO:0007669"/>
    <property type="project" value="TreeGrafter"/>
</dbReference>
<dbReference type="CDD" id="cd00383">
    <property type="entry name" value="trans_reg_C"/>
    <property type="match status" value="1"/>
</dbReference>
<feature type="domain" description="Response regulatory" evidence="14">
    <location>
        <begin position="3"/>
        <end position="117"/>
    </location>
</feature>
<keyword evidence="6" id="KW-0843">Virulence</keyword>
<evidence type="ECO:0000313" key="17">
    <source>
        <dbReference type="Proteomes" id="UP000450917"/>
    </source>
</evidence>
<reference evidence="16 17" key="1">
    <citation type="submission" date="2019-11" db="EMBL/GenBank/DDBJ databases">
        <title>Draft genome sequences of five Paenibacillus species of dairy origin.</title>
        <authorList>
            <person name="Olajide A.M."/>
            <person name="Chen S."/>
            <person name="Lapointe G."/>
        </authorList>
    </citation>
    <scope>NUCLEOTIDE SEQUENCE [LARGE SCALE GENOMIC DNA]</scope>
    <source>
        <strain evidence="16 17">2CS3</strain>
    </source>
</reference>
<dbReference type="EMBL" id="WNZX01000007">
    <property type="protein sequence ID" value="MUG71166.1"/>
    <property type="molecule type" value="Genomic_DNA"/>
</dbReference>
<protein>
    <recommendedName>
        <fullName evidence="11">Heme response regulator HssR</fullName>
    </recommendedName>
</protein>
<keyword evidence="8" id="KW-0010">Activator</keyword>
<dbReference type="SMART" id="SM00862">
    <property type="entry name" value="Trans_reg_C"/>
    <property type="match status" value="1"/>
</dbReference>
<dbReference type="Gene3D" id="1.10.10.10">
    <property type="entry name" value="Winged helix-like DNA-binding domain superfamily/Winged helix DNA-binding domain"/>
    <property type="match status" value="1"/>
</dbReference>
<dbReference type="Pfam" id="PF00072">
    <property type="entry name" value="Response_reg"/>
    <property type="match status" value="1"/>
</dbReference>
<evidence type="ECO:0000256" key="11">
    <source>
        <dbReference type="ARBA" id="ARBA00039976"/>
    </source>
</evidence>
<dbReference type="AlphaFoldDB" id="A0A7X2ZAB3"/>
<comment type="subcellular location">
    <subcellularLocation>
        <location evidence="1">Cytoplasm</location>
    </subcellularLocation>
</comment>
<dbReference type="Gene3D" id="3.40.50.2300">
    <property type="match status" value="1"/>
</dbReference>
<name>A0A7X2ZAB3_9BACL</name>
<gene>
    <name evidence="16" type="ORF">GNP93_10770</name>
</gene>
<dbReference type="CDD" id="cd17574">
    <property type="entry name" value="REC_OmpR"/>
    <property type="match status" value="1"/>
</dbReference>
<dbReference type="FunFam" id="3.40.50.2300:FF:000001">
    <property type="entry name" value="DNA-binding response regulator PhoB"/>
    <property type="match status" value="1"/>
</dbReference>
<feature type="modified residue" description="4-aspartylphosphate" evidence="12">
    <location>
        <position position="52"/>
    </location>
</feature>
<dbReference type="GO" id="GO:0032993">
    <property type="term" value="C:protein-DNA complex"/>
    <property type="evidence" value="ECO:0007669"/>
    <property type="project" value="TreeGrafter"/>
</dbReference>
<dbReference type="RefSeq" id="WP_127605005.1">
    <property type="nucleotide sequence ID" value="NZ_JARTHJ010000286.1"/>
</dbReference>
<dbReference type="InterPro" id="IPR039420">
    <property type="entry name" value="WalR-like"/>
</dbReference>
<comment type="function">
    <text evidence="10">Member of the two-component regulatory system HssS/HssR involved in intracellular heme homeostasis and tempering of staphylococcal virulence. Phosphorylated HssR binds to a direct repeat sequence within hrtAB promoter and activates the expression of hrtAB, an efflux pump, in response to extracellular heme, hemin, hemoglobin or blood.</text>
</comment>
<dbReference type="PANTHER" id="PTHR48111">
    <property type="entry name" value="REGULATOR OF RPOS"/>
    <property type="match status" value="1"/>
</dbReference>
<dbReference type="SMART" id="SM00448">
    <property type="entry name" value="REC"/>
    <property type="match status" value="1"/>
</dbReference>
<dbReference type="FunFam" id="1.10.10.10:FF:000018">
    <property type="entry name" value="DNA-binding response regulator ResD"/>
    <property type="match status" value="1"/>
</dbReference>
<keyword evidence="2" id="KW-0963">Cytoplasm</keyword>
<dbReference type="SUPFAM" id="SSF52172">
    <property type="entry name" value="CheY-like"/>
    <property type="match status" value="1"/>
</dbReference>
<accession>A0A7X2ZAB3</accession>
<evidence type="ECO:0000256" key="9">
    <source>
        <dbReference type="ARBA" id="ARBA00023163"/>
    </source>
</evidence>
<sequence>MTKILVVDDDPHIRRLIKATLQGEGFTLLEAENGRQALDALARTTVDLVVMDIMMPHMDGWELCQEIRAYDADLPLLMVTAKAESADKVKGFRLGTDDYLTKPFDPMELMMRVKALLKRYRISTSPVIRLGGLEMNRNSYEVLCLGERMELPPKEFELLFKLVSYPNQIFTRNQLIEQIWGIDYEGDDRTVDVHIKRLRERLPEAGTGLSIKTIRGLGYKLEVRP</sequence>
<evidence type="ECO:0000259" key="15">
    <source>
        <dbReference type="PROSITE" id="PS51755"/>
    </source>
</evidence>
<proteinExistence type="predicted"/>